<dbReference type="FunFam" id="3.40.50.720:FF:000173">
    <property type="entry name" value="3-oxoacyl-[acyl-carrier protein] reductase"/>
    <property type="match status" value="1"/>
</dbReference>
<dbReference type="SUPFAM" id="SSF51735">
    <property type="entry name" value="NAD(P)-binding Rossmann-fold domains"/>
    <property type="match status" value="1"/>
</dbReference>
<comment type="similarity">
    <text evidence="1">Belongs to the short-chain dehydrogenases/reductases (SDR) family.</text>
</comment>
<accession>A0A5C8ZFV0</accession>
<reference evidence="3 4" key="1">
    <citation type="submission" date="2019-07" db="EMBL/GenBank/DDBJ databases">
        <title>Quadrisphaera sp. strain DD2A genome sequencing and assembly.</title>
        <authorList>
            <person name="Kim I."/>
        </authorList>
    </citation>
    <scope>NUCLEOTIDE SEQUENCE [LARGE SCALE GENOMIC DNA]</scope>
    <source>
        <strain evidence="3 4">DD2A</strain>
    </source>
</reference>
<dbReference type="CDD" id="cd05233">
    <property type="entry name" value="SDR_c"/>
    <property type="match status" value="1"/>
</dbReference>
<dbReference type="PRINTS" id="PR00081">
    <property type="entry name" value="GDHRDH"/>
</dbReference>
<keyword evidence="4" id="KW-1185">Reference proteome</keyword>
<evidence type="ECO:0000313" key="3">
    <source>
        <dbReference type="EMBL" id="TXR56915.1"/>
    </source>
</evidence>
<dbReference type="Proteomes" id="UP000321234">
    <property type="component" value="Unassembled WGS sequence"/>
</dbReference>
<dbReference type="InterPro" id="IPR002347">
    <property type="entry name" value="SDR_fam"/>
</dbReference>
<keyword evidence="2" id="KW-0560">Oxidoreductase</keyword>
<dbReference type="InterPro" id="IPR020904">
    <property type="entry name" value="Sc_DH/Rdtase_CS"/>
</dbReference>
<evidence type="ECO:0000313" key="4">
    <source>
        <dbReference type="Proteomes" id="UP000321234"/>
    </source>
</evidence>
<dbReference type="Gene3D" id="3.40.50.720">
    <property type="entry name" value="NAD(P)-binding Rossmann-like Domain"/>
    <property type="match status" value="1"/>
</dbReference>
<organism evidence="3 4">
    <name type="scientific">Quadrisphaera setariae</name>
    <dbReference type="NCBI Taxonomy" id="2593304"/>
    <lineage>
        <taxon>Bacteria</taxon>
        <taxon>Bacillati</taxon>
        <taxon>Actinomycetota</taxon>
        <taxon>Actinomycetes</taxon>
        <taxon>Kineosporiales</taxon>
        <taxon>Kineosporiaceae</taxon>
        <taxon>Quadrisphaera</taxon>
    </lineage>
</organism>
<dbReference type="OrthoDB" id="20590at2"/>
<dbReference type="GO" id="GO:0030497">
    <property type="term" value="P:fatty acid elongation"/>
    <property type="evidence" value="ECO:0007669"/>
    <property type="project" value="TreeGrafter"/>
</dbReference>
<comment type="caution">
    <text evidence="3">The sequence shown here is derived from an EMBL/GenBank/DDBJ whole genome shotgun (WGS) entry which is preliminary data.</text>
</comment>
<dbReference type="EMBL" id="VKAC01000004">
    <property type="protein sequence ID" value="TXR56915.1"/>
    <property type="molecule type" value="Genomic_DNA"/>
</dbReference>
<name>A0A5C8ZFV0_9ACTN</name>
<dbReference type="GO" id="GO:0016616">
    <property type="term" value="F:oxidoreductase activity, acting on the CH-OH group of donors, NAD or NADP as acceptor"/>
    <property type="evidence" value="ECO:0007669"/>
    <property type="project" value="TreeGrafter"/>
</dbReference>
<protein>
    <submittedName>
        <fullName evidence="3">SDR family oxidoreductase</fullName>
    </submittedName>
</protein>
<sequence>MPRPVTVVTGAGRGIGAATAELLAQRGHDLVLGHLSDRTAVDAVAANARARGAEVVIVPGDVRDPATADLLFDAAGDLGQVTGLVNNAGLTAHLGDLADTPVEVIVRVVETNLLGAIWCARRAAQVMSTARGGAGGAVVNVSSAAATLGSPHEYVHYAAAKAGLEALTVGLAKELAAEGVRVNAVAPGLVATGIHAAAGDPDRLERVVPRIPAGRAGQPVEVARAVAWLLGAEASYTTGATLRVAGGL</sequence>
<dbReference type="PANTHER" id="PTHR42760">
    <property type="entry name" value="SHORT-CHAIN DEHYDROGENASES/REDUCTASES FAMILY MEMBER"/>
    <property type="match status" value="1"/>
</dbReference>
<dbReference type="PROSITE" id="PS00061">
    <property type="entry name" value="ADH_SHORT"/>
    <property type="match status" value="1"/>
</dbReference>
<evidence type="ECO:0000256" key="2">
    <source>
        <dbReference type="ARBA" id="ARBA00023002"/>
    </source>
</evidence>
<dbReference type="InterPro" id="IPR036291">
    <property type="entry name" value="NAD(P)-bd_dom_sf"/>
</dbReference>
<dbReference type="PANTHER" id="PTHR42760:SF40">
    <property type="entry name" value="3-OXOACYL-[ACYL-CARRIER-PROTEIN] REDUCTASE, CHLOROPLASTIC"/>
    <property type="match status" value="1"/>
</dbReference>
<gene>
    <name evidence="3" type="ORF">FMM08_08735</name>
</gene>
<evidence type="ECO:0000256" key="1">
    <source>
        <dbReference type="ARBA" id="ARBA00006484"/>
    </source>
</evidence>
<dbReference type="AlphaFoldDB" id="A0A5C8ZFV0"/>
<dbReference type="Pfam" id="PF13561">
    <property type="entry name" value="adh_short_C2"/>
    <property type="match status" value="1"/>
</dbReference>
<proteinExistence type="inferred from homology"/>
<dbReference type="PRINTS" id="PR00080">
    <property type="entry name" value="SDRFAMILY"/>
</dbReference>